<gene>
    <name evidence="6" type="ORF">EV189_4003</name>
</gene>
<dbReference type="Gene3D" id="3.50.50.60">
    <property type="entry name" value="FAD/NAD(P)-binding domain"/>
    <property type="match status" value="1"/>
</dbReference>
<dbReference type="InterPro" id="IPR036188">
    <property type="entry name" value="FAD/NAD-bd_sf"/>
</dbReference>
<dbReference type="Gene3D" id="3.30.9.10">
    <property type="entry name" value="D-Amino Acid Oxidase, subunit A, domain 2"/>
    <property type="match status" value="1"/>
</dbReference>
<evidence type="ECO:0000256" key="1">
    <source>
        <dbReference type="ARBA" id="ARBA00001974"/>
    </source>
</evidence>
<organism evidence="6 7">
    <name type="scientific">Motilibacter rhizosphaerae</name>
    <dbReference type="NCBI Taxonomy" id="598652"/>
    <lineage>
        <taxon>Bacteria</taxon>
        <taxon>Bacillati</taxon>
        <taxon>Actinomycetota</taxon>
        <taxon>Actinomycetes</taxon>
        <taxon>Motilibacterales</taxon>
        <taxon>Motilibacteraceae</taxon>
        <taxon>Motilibacter</taxon>
    </lineage>
</organism>
<dbReference type="OrthoDB" id="9806257at2"/>
<comment type="cofactor">
    <cofactor evidence="1">
        <name>FAD</name>
        <dbReference type="ChEBI" id="CHEBI:57692"/>
    </cofactor>
</comment>
<sequence length="374" mass="40329">MDAARYAVVGAGLAGASTAWHLARRGHDVVLLERSRPAAHDGSSHGSARILRYAYPDQLYVDLVVRARTLWSELEATSGRTLLTPTDALDVGELREPRLLAEVLARAGVPHELVPVAEARERWPGVAADTEVLRHDGAVLDAEQTVLAMVGLAQQHGAEVRTGFDVERVTREGSGFRLHSADGQVLDAEHVVVSAGGWLPALLRDLPLPSGFLGRIPPLTVRQEQAYHFPYREPALWPTLIHKSPAISVYSLPGGRDADFRGQKVAEYAAGPVIPSARDQDGRIDPANRARVTDYVREHLPGLEPEPYAETTCLFTSTPTEDFVIDEVDGLTLLSPCSGHGAKFAPLLGGLAADVATGEGGIERFRLSRLPARA</sequence>
<keyword evidence="2" id="KW-0285">Flavoprotein</keyword>
<dbReference type="SUPFAM" id="SSF51905">
    <property type="entry name" value="FAD/NAD(P)-binding domain"/>
    <property type="match status" value="1"/>
</dbReference>
<feature type="domain" description="FAD dependent oxidoreductase" evidence="5">
    <location>
        <begin position="6"/>
        <end position="354"/>
    </location>
</feature>
<proteinExistence type="predicted"/>
<name>A0A4Q7N7A9_9ACTN</name>
<dbReference type="EMBL" id="SGXD01000009">
    <property type="protein sequence ID" value="RZS77568.1"/>
    <property type="molecule type" value="Genomic_DNA"/>
</dbReference>
<dbReference type="PANTHER" id="PTHR10961:SF7">
    <property type="entry name" value="FAD DEPENDENT OXIDOREDUCTASE DOMAIN-CONTAINING PROTEIN"/>
    <property type="match status" value="1"/>
</dbReference>
<keyword evidence="7" id="KW-1185">Reference proteome</keyword>
<protein>
    <submittedName>
        <fullName evidence="6">Sarcosine oxidase</fullName>
    </submittedName>
</protein>
<dbReference type="GO" id="GO:0050660">
    <property type="term" value="F:flavin adenine dinucleotide binding"/>
    <property type="evidence" value="ECO:0007669"/>
    <property type="project" value="InterPro"/>
</dbReference>
<dbReference type="Pfam" id="PF01266">
    <property type="entry name" value="DAO"/>
    <property type="match status" value="1"/>
</dbReference>
<accession>A0A4Q7N7A9</accession>
<dbReference type="Proteomes" id="UP000293638">
    <property type="component" value="Unassembled WGS sequence"/>
</dbReference>
<evidence type="ECO:0000256" key="2">
    <source>
        <dbReference type="ARBA" id="ARBA00022630"/>
    </source>
</evidence>
<dbReference type="InterPro" id="IPR006076">
    <property type="entry name" value="FAD-dep_OxRdtase"/>
</dbReference>
<keyword evidence="4" id="KW-0560">Oxidoreductase</keyword>
<evidence type="ECO:0000256" key="4">
    <source>
        <dbReference type="ARBA" id="ARBA00023002"/>
    </source>
</evidence>
<comment type="caution">
    <text evidence="6">The sequence shown here is derived from an EMBL/GenBank/DDBJ whole genome shotgun (WGS) entry which is preliminary data.</text>
</comment>
<evidence type="ECO:0000313" key="6">
    <source>
        <dbReference type="EMBL" id="RZS77568.1"/>
    </source>
</evidence>
<dbReference type="AlphaFoldDB" id="A0A4Q7N7A9"/>
<dbReference type="SUPFAM" id="SSF54373">
    <property type="entry name" value="FAD-linked reductases, C-terminal domain"/>
    <property type="match status" value="1"/>
</dbReference>
<evidence type="ECO:0000259" key="5">
    <source>
        <dbReference type="Pfam" id="PF01266"/>
    </source>
</evidence>
<dbReference type="PANTHER" id="PTHR10961">
    <property type="entry name" value="PEROXISOMAL SARCOSINE OXIDASE"/>
    <property type="match status" value="1"/>
</dbReference>
<dbReference type="GO" id="GO:0008115">
    <property type="term" value="F:sarcosine oxidase activity"/>
    <property type="evidence" value="ECO:0007669"/>
    <property type="project" value="TreeGrafter"/>
</dbReference>
<evidence type="ECO:0000313" key="7">
    <source>
        <dbReference type="Proteomes" id="UP000293638"/>
    </source>
</evidence>
<dbReference type="RefSeq" id="WP_130494721.1">
    <property type="nucleotide sequence ID" value="NZ_SGXD01000009.1"/>
</dbReference>
<reference evidence="6 7" key="1">
    <citation type="submission" date="2019-02" db="EMBL/GenBank/DDBJ databases">
        <title>Genomic Encyclopedia of Type Strains, Phase IV (KMG-IV): sequencing the most valuable type-strain genomes for metagenomic binning, comparative biology and taxonomic classification.</title>
        <authorList>
            <person name="Goeker M."/>
        </authorList>
    </citation>
    <scope>NUCLEOTIDE SEQUENCE [LARGE SCALE GENOMIC DNA]</scope>
    <source>
        <strain evidence="6 7">DSM 45622</strain>
    </source>
</reference>
<keyword evidence="3" id="KW-0274">FAD</keyword>
<dbReference type="InterPro" id="IPR045170">
    <property type="entry name" value="MTOX"/>
</dbReference>
<evidence type="ECO:0000256" key="3">
    <source>
        <dbReference type="ARBA" id="ARBA00022827"/>
    </source>
</evidence>